<evidence type="ECO:0000256" key="1">
    <source>
        <dbReference type="ARBA" id="ARBA00004651"/>
    </source>
</evidence>
<evidence type="ECO:0000256" key="6">
    <source>
        <dbReference type="ARBA" id="ARBA00023136"/>
    </source>
</evidence>
<evidence type="ECO:0000256" key="10">
    <source>
        <dbReference type="SAM" id="MobiDB-lite"/>
    </source>
</evidence>
<evidence type="ECO:0000313" key="13">
    <source>
        <dbReference type="EMBL" id="KAG9259592.1"/>
    </source>
</evidence>
<evidence type="ECO:0000313" key="14">
    <source>
        <dbReference type="Proteomes" id="UP000752171"/>
    </source>
</evidence>
<dbReference type="GO" id="GO:0071881">
    <property type="term" value="P:adenylate cyclase-inhibiting adrenergic receptor signaling pathway"/>
    <property type="evidence" value="ECO:0007669"/>
    <property type="project" value="UniProtKB-ARBA"/>
</dbReference>
<gene>
    <name evidence="13" type="primary">DRD2-A</name>
    <name evidence="13" type="ORF">AMEX_G27914</name>
</gene>
<dbReference type="InterPro" id="IPR017452">
    <property type="entry name" value="GPCR_Rhodpsn_7TM"/>
</dbReference>
<dbReference type="InterPro" id="IPR000929">
    <property type="entry name" value="Dopamine_rcpt"/>
</dbReference>
<evidence type="ECO:0000256" key="3">
    <source>
        <dbReference type="ARBA" id="ARBA00022692"/>
    </source>
</evidence>
<dbReference type="PANTHER" id="PTHR24248">
    <property type="entry name" value="ADRENERGIC RECEPTOR-RELATED G-PROTEIN COUPLED RECEPTOR"/>
    <property type="match status" value="1"/>
</dbReference>
<dbReference type="Pfam" id="PF00001">
    <property type="entry name" value="7tm_1"/>
    <property type="match status" value="1"/>
</dbReference>
<dbReference type="GO" id="GO:0007195">
    <property type="term" value="P:adenylate cyclase-inhibiting dopamine receptor signaling pathway"/>
    <property type="evidence" value="ECO:0007669"/>
    <property type="project" value="TreeGrafter"/>
</dbReference>
<dbReference type="PRINTS" id="PR00242">
    <property type="entry name" value="DOPAMINER"/>
</dbReference>
<dbReference type="GO" id="GO:0051967">
    <property type="term" value="P:negative regulation of synaptic transmission, glutamatergic"/>
    <property type="evidence" value="ECO:0007669"/>
    <property type="project" value="TreeGrafter"/>
</dbReference>
<keyword evidence="6 11" id="KW-0472">Membrane</keyword>
<feature type="transmembrane region" description="Helical" evidence="11">
    <location>
        <begin position="198"/>
        <end position="219"/>
    </location>
</feature>
<comment type="subcellular location">
    <subcellularLocation>
        <location evidence="1">Cell membrane</location>
        <topology evidence="1">Multi-pass membrane protein</topology>
    </subcellularLocation>
</comment>
<feature type="domain" description="G-protein coupled receptors family 1 profile" evidence="12">
    <location>
        <begin position="1"/>
        <end position="251"/>
    </location>
</feature>
<evidence type="ECO:0000259" key="12">
    <source>
        <dbReference type="PROSITE" id="PS50262"/>
    </source>
</evidence>
<keyword evidence="9" id="KW-0807">Transducer</keyword>
<keyword evidence="5" id="KW-0297">G-protein coupled receptor</keyword>
<proteinExistence type="predicted"/>
<dbReference type="GO" id="GO:0051481">
    <property type="term" value="P:negative regulation of cytosolic calcium ion concentration"/>
    <property type="evidence" value="ECO:0007669"/>
    <property type="project" value="TreeGrafter"/>
</dbReference>
<evidence type="ECO:0000256" key="11">
    <source>
        <dbReference type="SAM" id="Phobius"/>
    </source>
</evidence>
<protein>
    <submittedName>
        <fullName evidence="13">D(2)-like dopamine receptor</fullName>
    </submittedName>
</protein>
<dbReference type="EMBL" id="JAICCE010000026">
    <property type="protein sequence ID" value="KAG9259592.1"/>
    <property type="molecule type" value="Genomic_DNA"/>
</dbReference>
<dbReference type="InterPro" id="IPR000276">
    <property type="entry name" value="GPCR_Rhodpsn"/>
</dbReference>
<evidence type="ECO:0000256" key="2">
    <source>
        <dbReference type="ARBA" id="ARBA00022475"/>
    </source>
</evidence>
<keyword evidence="4 11" id="KW-1133">Transmembrane helix</keyword>
<evidence type="ECO:0000256" key="4">
    <source>
        <dbReference type="ARBA" id="ARBA00022989"/>
    </source>
</evidence>
<evidence type="ECO:0000256" key="5">
    <source>
        <dbReference type="ARBA" id="ARBA00023040"/>
    </source>
</evidence>
<reference evidence="13 14" key="1">
    <citation type="submission" date="2021-07" db="EMBL/GenBank/DDBJ databases">
        <authorList>
            <person name="Imarazene B."/>
            <person name="Zahm M."/>
            <person name="Klopp C."/>
            <person name="Cabau C."/>
            <person name="Beille S."/>
            <person name="Jouanno E."/>
            <person name="Castinel A."/>
            <person name="Lluch J."/>
            <person name="Gil L."/>
            <person name="Kuchtly C."/>
            <person name="Lopez Roques C."/>
            <person name="Donnadieu C."/>
            <person name="Parrinello H."/>
            <person name="Journot L."/>
            <person name="Du K."/>
            <person name="Schartl M."/>
            <person name="Retaux S."/>
            <person name="Guiguen Y."/>
        </authorList>
    </citation>
    <scope>NUCLEOTIDE SEQUENCE [LARGE SCALE GENOMIC DNA]</scope>
    <source>
        <strain evidence="13">Pach_M1</strain>
        <tissue evidence="13">Testis</tissue>
    </source>
</reference>
<organism evidence="13 14">
    <name type="scientific">Astyanax mexicanus</name>
    <name type="common">Blind cave fish</name>
    <name type="synonym">Astyanax fasciatus mexicanus</name>
    <dbReference type="NCBI Taxonomy" id="7994"/>
    <lineage>
        <taxon>Eukaryota</taxon>
        <taxon>Metazoa</taxon>
        <taxon>Chordata</taxon>
        <taxon>Craniata</taxon>
        <taxon>Vertebrata</taxon>
        <taxon>Euteleostomi</taxon>
        <taxon>Actinopterygii</taxon>
        <taxon>Neopterygii</taxon>
        <taxon>Teleostei</taxon>
        <taxon>Ostariophysi</taxon>
        <taxon>Characiformes</taxon>
        <taxon>Characoidei</taxon>
        <taxon>Acestrorhamphidae</taxon>
        <taxon>Acestrorhamphinae</taxon>
        <taxon>Astyanax</taxon>
    </lineage>
</organism>
<dbReference type="Gene3D" id="1.20.1070.10">
    <property type="entry name" value="Rhodopsin 7-helix transmembrane proteins"/>
    <property type="match status" value="1"/>
</dbReference>
<keyword evidence="7" id="KW-1015">Disulfide bond</keyword>
<evidence type="ECO:0000256" key="9">
    <source>
        <dbReference type="ARBA" id="ARBA00023224"/>
    </source>
</evidence>
<evidence type="ECO:0000256" key="8">
    <source>
        <dbReference type="ARBA" id="ARBA00023170"/>
    </source>
</evidence>
<dbReference type="PROSITE" id="PS50262">
    <property type="entry name" value="G_PROTEIN_RECEP_F1_2"/>
    <property type="match status" value="1"/>
</dbReference>
<dbReference type="SUPFAM" id="SSF81321">
    <property type="entry name" value="Family A G protein-coupled receptor-like"/>
    <property type="match status" value="1"/>
</dbReference>
<dbReference type="PRINTS" id="PR00237">
    <property type="entry name" value="GPCRRHODOPSN"/>
</dbReference>
<dbReference type="Proteomes" id="UP000752171">
    <property type="component" value="Unassembled WGS sequence"/>
</dbReference>
<evidence type="ECO:0000256" key="7">
    <source>
        <dbReference type="ARBA" id="ARBA00023157"/>
    </source>
</evidence>
<name>A0A8T2KPC0_ASTMX</name>
<dbReference type="AlphaFoldDB" id="A0A8T2KPC0"/>
<keyword evidence="3 11" id="KW-0812">Transmembrane</keyword>
<dbReference type="GO" id="GO:0014059">
    <property type="term" value="P:regulation of dopamine secretion"/>
    <property type="evidence" value="ECO:0007669"/>
    <property type="project" value="TreeGrafter"/>
</dbReference>
<comment type="caution">
    <text evidence="13">The sequence shown here is derived from an EMBL/GenBank/DDBJ whole genome shotgun (WGS) entry which is preliminary data.</text>
</comment>
<keyword evidence="2" id="KW-1003">Cell membrane</keyword>
<sequence>MHINSQVDVDTEGRDCSFADPAFVVYSSVASFYVPFIVTLLVYAQICVVLRRRGKRTAPPRGRGLHSESADALQRHKSQCTHPEDVNLCTLIVKPRAPAPPRKKVTLVKEARVRPLEAEPGCFQKQQQQQAARAKISLSITVAPSPAPRCPAHHAPRDPAHSRPGWRERDGERKRAREGRERARGRLSQLKEKKATQMLAIVLGVFIVCWLPFFLTHVLKAHCSSCCISPSLYSAVTWLGYLNSAVNPVIYTTFNIEFRKAFIRILHC</sequence>
<keyword evidence="8 13" id="KW-0675">Receptor</keyword>
<dbReference type="GO" id="GO:0004938">
    <property type="term" value="F:alpha2-adrenergic receptor activity"/>
    <property type="evidence" value="ECO:0007669"/>
    <property type="project" value="UniProtKB-ARBA"/>
</dbReference>
<feature type="transmembrane region" description="Helical" evidence="11">
    <location>
        <begin position="30"/>
        <end position="50"/>
    </location>
</feature>
<dbReference type="GO" id="GO:0001591">
    <property type="term" value="F:dopamine neurotransmitter receptor activity, coupled via Gi/Go"/>
    <property type="evidence" value="ECO:0007669"/>
    <property type="project" value="TreeGrafter"/>
</dbReference>
<feature type="region of interest" description="Disordered" evidence="10">
    <location>
        <begin position="147"/>
        <end position="185"/>
    </location>
</feature>
<dbReference type="GO" id="GO:0098978">
    <property type="term" value="C:glutamatergic synapse"/>
    <property type="evidence" value="ECO:0007669"/>
    <property type="project" value="TreeGrafter"/>
</dbReference>
<dbReference type="GO" id="GO:0060158">
    <property type="term" value="P:phospholipase C-activating dopamine receptor signaling pathway"/>
    <property type="evidence" value="ECO:0007669"/>
    <property type="project" value="TreeGrafter"/>
</dbReference>
<dbReference type="PANTHER" id="PTHR24248:SF118">
    <property type="entry name" value="DOPAMINE RECEPTOR D2 LIKE ISOFORM X1"/>
    <property type="match status" value="1"/>
</dbReference>
<feature type="compositionally biased region" description="Basic and acidic residues" evidence="10">
    <location>
        <begin position="155"/>
        <end position="185"/>
    </location>
</feature>
<accession>A0A8T2KPC0</accession>
<dbReference type="GO" id="GO:0043266">
    <property type="term" value="P:regulation of potassium ion transport"/>
    <property type="evidence" value="ECO:0007669"/>
    <property type="project" value="TreeGrafter"/>
</dbReference>
<dbReference type="GO" id="GO:0042734">
    <property type="term" value="C:presynaptic membrane"/>
    <property type="evidence" value="ECO:0007669"/>
    <property type="project" value="TreeGrafter"/>
</dbReference>